<reference evidence="4" key="1">
    <citation type="submission" date="2007-03" db="EMBL/GenBank/DDBJ databases">
        <title>Complete sequence of chromosome 1 of Burkholderia vietnamiensis G4.</title>
        <authorList>
            <consortium name="US DOE Joint Genome Institute"/>
            <person name="Copeland A."/>
            <person name="Lucas S."/>
            <person name="Lapidus A."/>
            <person name="Barry K."/>
            <person name="Detter J.C."/>
            <person name="Glavina del Rio T."/>
            <person name="Hammon N."/>
            <person name="Israni S."/>
            <person name="Dalin E."/>
            <person name="Tice H."/>
            <person name="Pitluck S."/>
            <person name="Chain P."/>
            <person name="Malfatti S."/>
            <person name="Shin M."/>
            <person name="Vergez L."/>
            <person name="Schmutz J."/>
            <person name="Larimer F."/>
            <person name="Land M."/>
            <person name="Hauser L."/>
            <person name="Kyrpides N."/>
            <person name="Tiedje J."/>
            <person name="Richardson P."/>
        </authorList>
    </citation>
    <scope>NUCLEOTIDE SEQUENCE [LARGE SCALE GENOMIC DNA]</scope>
    <source>
        <strain evidence="4">G4 / LMG 22486</strain>
    </source>
</reference>
<evidence type="ECO:0000313" key="4">
    <source>
        <dbReference type="Proteomes" id="UP000002287"/>
    </source>
</evidence>
<dbReference type="eggNOG" id="COG0389">
    <property type="taxonomic scope" value="Bacteria"/>
</dbReference>
<organism evidence="3 4">
    <name type="scientific">Burkholderia vietnamiensis (strain G4 / LMG 22486)</name>
    <name type="common">Burkholderia cepacia (strain R1808)</name>
    <dbReference type="NCBI Taxonomy" id="269482"/>
    <lineage>
        <taxon>Bacteria</taxon>
        <taxon>Pseudomonadati</taxon>
        <taxon>Pseudomonadota</taxon>
        <taxon>Betaproteobacteria</taxon>
        <taxon>Burkholderiales</taxon>
        <taxon>Burkholderiaceae</taxon>
        <taxon>Burkholderia</taxon>
        <taxon>Burkholderia cepacia complex</taxon>
    </lineage>
</organism>
<dbReference type="EMBL" id="CP000614">
    <property type="protein sequence ID" value="ABO55011.1"/>
    <property type="molecule type" value="Genomic_DNA"/>
</dbReference>
<keyword evidence="1" id="KW-0227">DNA damage</keyword>
<dbReference type="InterPro" id="IPR001126">
    <property type="entry name" value="UmuC"/>
</dbReference>
<dbReference type="GO" id="GO:0006281">
    <property type="term" value="P:DNA repair"/>
    <property type="evidence" value="ECO:0007669"/>
    <property type="project" value="InterPro"/>
</dbReference>
<dbReference type="SUPFAM" id="SSF56672">
    <property type="entry name" value="DNA/RNA polymerases"/>
    <property type="match status" value="1"/>
</dbReference>
<dbReference type="HOGENOM" id="CLU_028184_0_0_4"/>
<dbReference type="CDD" id="cd03468">
    <property type="entry name" value="PolY_like"/>
    <property type="match status" value="1"/>
</dbReference>
<protein>
    <recommendedName>
        <fullName evidence="2">UmuC domain-containing protein</fullName>
    </recommendedName>
</protein>
<dbReference type="AlphaFoldDB" id="A4JFF8"/>
<evidence type="ECO:0000313" key="3">
    <source>
        <dbReference type="EMBL" id="ABO55011.1"/>
    </source>
</evidence>
<evidence type="ECO:0000259" key="2">
    <source>
        <dbReference type="Pfam" id="PF00817"/>
    </source>
</evidence>
<proteinExistence type="predicted"/>
<dbReference type="InterPro" id="IPR050356">
    <property type="entry name" value="SulA_CellDiv_inhibitor"/>
</dbReference>
<accession>A4JFF8</accession>
<feature type="domain" description="UmuC" evidence="2">
    <location>
        <begin position="6"/>
        <end position="123"/>
    </location>
</feature>
<sequence>MGAHAVVESGQVIALTRAAREAGVRLGMRRAGALAIAPDVQLSGRDPAKEVEALGAAALAMLRFTPSVARMGDDALVLEVSSSLRLFGGVRAILRQARQAIADLGLNARFSLAPTASGAWLLARPPGSGHVGGFRRRVAKLSTLSRCLDRLPFGLLPESQRMAAWIDGIGCKSLGDLRRLPRAGLKRRCGPGLLDAMDRAYGEAAESFEWEIAPATFDAKVELPDRVEHAEALLFAGRRLIVQLTGWLAAQHLAVSRFALLLDHERGRAAIEPTRLDIALADATGDPEHLARLLKERLGRLALLAPVIAVRLLADETRERPGVSDSLFPDPAAAEGDFAQLVELLTARLGAENVLQPALAPDHRPERLNGWIPAEASARAGTRARSSAAGAIGAASRTATKAALSAAAAAASEAARRAKVATASLAEREEPLPVRPFWLLDEPIALLTRQHRPFYGSPLRLLGKGERVESGWWDEALVTRDYFVAESEQGARYWVFRERIGRAAAEETAAEIRWFLHGLFA</sequence>
<dbReference type="PANTHER" id="PTHR35369">
    <property type="entry name" value="BLR3025 PROTEIN-RELATED"/>
    <property type="match status" value="1"/>
</dbReference>
<dbReference type="PANTHER" id="PTHR35369:SF2">
    <property type="entry name" value="BLR3025 PROTEIN"/>
    <property type="match status" value="1"/>
</dbReference>
<dbReference type="KEGG" id="bvi:Bcep1808_2008"/>
<dbReference type="Pfam" id="PF00817">
    <property type="entry name" value="IMS"/>
    <property type="match status" value="1"/>
</dbReference>
<gene>
    <name evidence="3" type="ordered locus">Bcep1808_2008</name>
</gene>
<evidence type="ECO:0000256" key="1">
    <source>
        <dbReference type="ARBA" id="ARBA00022763"/>
    </source>
</evidence>
<name>A4JFF8_BURVG</name>
<dbReference type="InterPro" id="IPR043502">
    <property type="entry name" value="DNA/RNA_pol_sf"/>
</dbReference>
<dbReference type="Proteomes" id="UP000002287">
    <property type="component" value="Chromosome 1"/>
</dbReference>